<dbReference type="EMBL" id="BGPR01009392">
    <property type="protein sequence ID" value="GBN39703.1"/>
    <property type="molecule type" value="Genomic_DNA"/>
</dbReference>
<proteinExistence type="predicted"/>
<comment type="caution">
    <text evidence="1">The sequence shown here is derived from an EMBL/GenBank/DDBJ whole genome shotgun (WGS) entry which is preliminary data.</text>
</comment>
<accession>A0A4Y2NLK3</accession>
<keyword evidence="2" id="KW-1185">Reference proteome</keyword>
<sequence>MIQHEILHLKKHASVLRSPSSKVSSLCWIFISNSIHSFSAQNIWRDFHCSDCATWKNISYPDDLSYCASSFYVREAGSSYTIEQTLMRTRKSTGGLTHEREITDKHIC</sequence>
<organism evidence="1 2">
    <name type="scientific">Araneus ventricosus</name>
    <name type="common">Orbweaver spider</name>
    <name type="synonym">Epeira ventricosa</name>
    <dbReference type="NCBI Taxonomy" id="182803"/>
    <lineage>
        <taxon>Eukaryota</taxon>
        <taxon>Metazoa</taxon>
        <taxon>Ecdysozoa</taxon>
        <taxon>Arthropoda</taxon>
        <taxon>Chelicerata</taxon>
        <taxon>Arachnida</taxon>
        <taxon>Araneae</taxon>
        <taxon>Araneomorphae</taxon>
        <taxon>Entelegynae</taxon>
        <taxon>Araneoidea</taxon>
        <taxon>Araneidae</taxon>
        <taxon>Araneus</taxon>
    </lineage>
</organism>
<protein>
    <submittedName>
        <fullName evidence="1">Uncharacterized protein</fullName>
    </submittedName>
</protein>
<dbReference type="Proteomes" id="UP000499080">
    <property type="component" value="Unassembled WGS sequence"/>
</dbReference>
<dbReference type="AlphaFoldDB" id="A0A4Y2NLK3"/>
<evidence type="ECO:0000313" key="2">
    <source>
        <dbReference type="Proteomes" id="UP000499080"/>
    </source>
</evidence>
<reference evidence="1 2" key="1">
    <citation type="journal article" date="2019" name="Sci. Rep.">
        <title>Orb-weaving spider Araneus ventricosus genome elucidates the spidroin gene catalogue.</title>
        <authorList>
            <person name="Kono N."/>
            <person name="Nakamura H."/>
            <person name="Ohtoshi R."/>
            <person name="Moran D.A.P."/>
            <person name="Shinohara A."/>
            <person name="Yoshida Y."/>
            <person name="Fujiwara M."/>
            <person name="Mori M."/>
            <person name="Tomita M."/>
            <person name="Arakawa K."/>
        </authorList>
    </citation>
    <scope>NUCLEOTIDE SEQUENCE [LARGE SCALE GENOMIC DNA]</scope>
</reference>
<name>A0A4Y2NLK3_ARAVE</name>
<gene>
    <name evidence="1" type="ORF">AVEN_217449_1</name>
</gene>
<evidence type="ECO:0000313" key="1">
    <source>
        <dbReference type="EMBL" id="GBN39703.1"/>
    </source>
</evidence>